<gene>
    <name evidence="4" type="ORF">JZO70_07815</name>
</gene>
<dbReference type="RefSeq" id="WP_207672992.1">
    <property type="nucleotide sequence ID" value="NZ_JAFREM010000012.1"/>
</dbReference>
<proteinExistence type="predicted"/>
<evidence type="ECO:0000259" key="3">
    <source>
        <dbReference type="PROSITE" id="PS50937"/>
    </source>
</evidence>
<dbReference type="EMBL" id="JAFREM010000012">
    <property type="protein sequence ID" value="MBO1306063.1"/>
    <property type="molecule type" value="Genomic_DNA"/>
</dbReference>
<reference evidence="4 5" key="1">
    <citation type="submission" date="2021-03" db="EMBL/GenBank/DDBJ databases">
        <title>Enterococcal diversity collection.</title>
        <authorList>
            <person name="Gilmore M.S."/>
            <person name="Schwartzman J."/>
            <person name="Van Tyne D."/>
            <person name="Martin M."/>
            <person name="Earl A.M."/>
            <person name="Manson A.L."/>
            <person name="Straub T."/>
            <person name="Salamzade R."/>
            <person name="Saavedra J."/>
            <person name="Lebreton F."/>
            <person name="Prichula J."/>
            <person name="Schaufler K."/>
            <person name="Gaca A."/>
            <person name="Sgardioli B."/>
            <person name="Wagenaar J."/>
            <person name="Strong T."/>
        </authorList>
    </citation>
    <scope>NUCLEOTIDE SEQUENCE [LARGE SCALE GENOMIC DNA]</scope>
    <source>
        <strain evidence="4 5">669A</strain>
    </source>
</reference>
<dbReference type="Proteomes" id="UP000664601">
    <property type="component" value="Unassembled WGS sequence"/>
</dbReference>
<keyword evidence="1" id="KW-0238">DNA-binding</keyword>
<dbReference type="InterPro" id="IPR000551">
    <property type="entry name" value="MerR-type_HTH_dom"/>
</dbReference>
<evidence type="ECO:0000313" key="5">
    <source>
        <dbReference type="Proteomes" id="UP000664601"/>
    </source>
</evidence>
<dbReference type="PANTHER" id="PTHR30204">
    <property type="entry name" value="REDOX-CYCLING DRUG-SENSING TRANSCRIPTIONAL ACTIVATOR SOXR"/>
    <property type="match status" value="1"/>
</dbReference>
<organism evidence="4 5">
    <name type="scientific">Candidatus Enterococcus moelleringii</name>
    <dbReference type="NCBI Taxonomy" id="2815325"/>
    <lineage>
        <taxon>Bacteria</taxon>
        <taxon>Bacillati</taxon>
        <taxon>Bacillota</taxon>
        <taxon>Bacilli</taxon>
        <taxon>Lactobacillales</taxon>
        <taxon>Enterococcaceae</taxon>
        <taxon>Enterococcus</taxon>
    </lineage>
</organism>
<dbReference type="PROSITE" id="PS50937">
    <property type="entry name" value="HTH_MERR_2"/>
    <property type="match status" value="1"/>
</dbReference>
<dbReference type="CDD" id="cd01109">
    <property type="entry name" value="HTH_YyaN"/>
    <property type="match status" value="1"/>
</dbReference>
<evidence type="ECO:0000313" key="4">
    <source>
        <dbReference type="EMBL" id="MBO1306063.1"/>
    </source>
</evidence>
<dbReference type="SMART" id="SM00422">
    <property type="entry name" value="HTH_MERR"/>
    <property type="match status" value="1"/>
</dbReference>
<sequence>MNIKEASQKLGMSADTIRYYEKVGMIPPVNRRDNGIRNFTEADLCWLTFAKEMRSSGLSIEASIKYIHLYDTGGDATIPERKNILLEQRQLMQEKMQELEASIHALDLRVTNIEALESMSTDDLLVG</sequence>
<evidence type="ECO:0000256" key="2">
    <source>
        <dbReference type="SAM" id="Coils"/>
    </source>
</evidence>
<dbReference type="InterPro" id="IPR009061">
    <property type="entry name" value="DNA-bd_dom_put_sf"/>
</dbReference>
<feature type="domain" description="HTH merR-type" evidence="3">
    <location>
        <begin position="1"/>
        <end position="69"/>
    </location>
</feature>
<dbReference type="PANTHER" id="PTHR30204:SF98">
    <property type="entry name" value="HTH-TYPE TRANSCRIPTIONAL REGULATOR ADHR"/>
    <property type="match status" value="1"/>
</dbReference>
<dbReference type="Gene3D" id="1.10.1660.10">
    <property type="match status" value="1"/>
</dbReference>
<dbReference type="SUPFAM" id="SSF46955">
    <property type="entry name" value="Putative DNA-binding domain"/>
    <property type="match status" value="1"/>
</dbReference>
<protein>
    <submittedName>
        <fullName evidence="4">MerR family transcriptional regulator</fullName>
    </submittedName>
</protein>
<accession>A0ABS3LAK0</accession>
<feature type="coiled-coil region" evidence="2">
    <location>
        <begin position="82"/>
        <end position="116"/>
    </location>
</feature>
<keyword evidence="2" id="KW-0175">Coiled coil</keyword>
<name>A0ABS3LAK0_9ENTE</name>
<evidence type="ECO:0000256" key="1">
    <source>
        <dbReference type="ARBA" id="ARBA00023125"/>
    </source>
</evidence>
<dbReference type="InterPro" id="IPR047057">
    <property type="entry name" value="MerR_fam"/>
</dbReference>
<dbReference type="Pfam" id="PF13411">
    <property type="entry name" value="MerR_1"/>
    <property type="match status" value="1"/>
</dbReference>
<keyword evidence="5" id="KW-1185">Reference proteome</keyword>
<comment type="caution">
    <text evidence="4">The sequence shown here is derived from an EMBL/GenBank/DDBJ whole genome shotgun (WGS) entry which is preliminary data.</text>
</comment>